<organism evidence="1 2">
    <name type="scientific">Trapa incisa</name>
    <dbReference type="NCBI Taxonomy" id="236973"/>
    <lineage>
        <taxon>Eukaryota</taxon>
        <taxon>Viridiplantae</taxon>
        <taxon>Streptophyta</taxon>
        <taxon>Embryophyta</taxon>
        <taxon>Tracheophyta</taxon>
        <taxon>Spermatophyta</taxon>
        <taxon>Magnoliopsida</taxon>
        <taxon>eudicotyledons</taxon>
        <taxon>Gunneridae</taxon>
        <taxon>Pentapetalae</taxon>
        <taxon>rosids</taxon>
        <taxon>malvids</taxon>
        <taxon>Myrtales</taxon>
        <taxon>Lythraceae</taxon>
        <taxon>Trapa</taxon>
    </lineage>
</organism>
<evidence type="ECO:0000313" key="2">
    <source>
        <dbReference type="Proteomes" id="UP001345219"/>
    </source>
</evidence>
<evidence type="ECO:0000313" key="1">
    <source>
        <dbReference type="EMBL" id="KAK4780136.1"/>
    </source>
</evidence>
<dbReference type="Proteomes" id="UP001345219">
    <property type="component" value="Chromosome 13"/>
</dbReference>
<gene>
    <name evidence="1" type="ORF">SAY87_016242</name>
</gene>
<sequence length="126" mass="14254">MARRTHVKCSQVLLEAGVDVDALDKNKNKNKNTTLHYAKWMTYIIAPELQNCTRIALFRLQWSPADACVPCVRSLAGLSHFYEYGPISRLSGPLMIIFFLTFSSAEAVRLTGEELVSMGEQQSRMR</sequence>
<comment type="caution">
    <text evidence="1">The sequence shown here is derived from an EMBL/GenBank/DDBJ whole genome shotgun (WGS) entry which is preliminary data.</text>
</comment>
<protein>
    <submittedName>
        <fullName evidence="1">Uncharacterized protein</fullName>
    </submittedName>
</protein>
<keyword evidence="2" id="KW-1185">Reference proteome</keyword>
<reference evidence="1 2" key="1">
    <citation type="journal article" date="2023" name="Hortic Res">
        <title>Pangenome of water caltrop reveals structural variations and asymmetric subgenome divergence after allopolyploidization.</title>
        <authorList>
            <person name="Zhang X."/>
            <person name="Chen Y."/>
            <person name="Wang L."/>
            <person name="Yuan Y."/>
            <person name="Fang M."/>
            <person name="Shi L."/>
            <person name="Lu R."/>
            <person name="Comes H.P."/>
            <person name="Ma Y."/>
            <person name="Chen Y."/>
            <person name="Huang G."/>
            <person name="Zhou Y."/>
            <person name="Zheng Z."/>
            <person name="Qiu Y."/>
        </authorList>
    </citation>
    <scope>NUCLEOTIDE SEQUENCE [LARGE SCALE GENOMIC DNA]</scope>
    <source>
        <tissue evidence="1">Roots</tissue>
    </source>
</reference>
<proteinExistence type="predicted"/>
<dbReference type="Gene3D" id="1.25.40.20">
    <property type="entry name" value="Ankyrin repeat-containing domain"/>
    <property type="match status" value="1"/>
</dbReference>
<dbReference type="EMBL" id="JAXIOK010000001">
    <property type="protein sequence ID" value="KAK4780136.1"/>
    <property type="molecule type" value="Genomic_DNA"/>
</dbReference>
<name>A0AAN7QXB5_9MYRT</name>
<dbReference type="AlphaFoldDB" id="A0AAN7QXB5"/>
<accession>A0AAN7QXB5</accession>
<dbReference type="InterPro" id="IPR036770">
    <property type="entry name" value="Ankyrin_rpt-contain_sf"/>
</dbReference>